<sequence>MPHAIADSDDDSESEIFVNGGAEGNGQASAVGMEVLGRTNETQSTGSTERLRRQMMSAEQGLMATNNSAPARPRASASSPLDHAKKRRHSELAGPDHGLGAETSVKRVKRVQTYGSRRQRTVLDEEDEDVAVKTSQSARFSEHSGVHSSAELPTGSGPIAGDFANHEPAVMFTDSGSTVEASVSEQQRLLNEALQPRLPQQMTTYPAPASGAEANKPSSSLAWLESQQTPATNGKAGGGGLSEASAESRDNVEGVAYGGGDGLGASADQQQSSGSGDSGEQHTDTSTNTDPEKADKESTQSQDEPDATPLPQAPSLTARRSPMVEIMTTATATAVSPAISPTESTSALKSTKGRRRKSQATDPDSEPLNSDDKAIGLPKERYVPRPSRRRATAALEEPIDYSVAPEKVAKKKRTKSTEETANKSHEDTSELMANILKNLGNQQFQPPPQQNVDGLPPTPKALEARKDDPPPDAPKPDEQAGSPQAVADEKQGSEEPSSSIAVKSKEEHIFVKPAMPTPKPKQSAKARRSHTTIFEDHVEFIGSQRSSPSLSQQQAKRKSALKNPKDEAADTSSRKRRKVVQDDEDDEDELAIVEEDEEEQPPPKKRARGRPPKAAAKPKAKSAEVVHDNSDGEAQPESEVDEAPKKATRGRPSKSTAKSQAKSAEIVRDDSDDDVRPVAEVTEAPNKATRGRPKKVNGAESEKENEPVKPPQGPETEPERDVNKTTEDASISTPQKPQQELPTPSPDKPAEKPTEKAKKSPAAATSQKPTKASPTSHSPIKNSSAVPHRVGLSKRSRIPPLLRVMNPPKR</sequence>
<feature type="region of interest" description="Disordered" evidence="1">
    <location>
        <begin position="1"/>
        <end position="169"/>
    </location>
</feature>
<keyword evidence="3" id="KW-1185">Reference proteome</keyword>
<feature type="compositionally biased region" description="Low complexity" evidence="1">
    <location>
        <begin position="543"/>
        <end position="554"/>
    </location>
</feature>
<dbReference type="InterPro" id="IPR017956">
    <property type="entry name" value="AT_hook_DNA-bd_motif"/>
</dbReference>
<feature type="region of interest" description="Disordered" evidence="1">
    <location>
        <begin position="189"/>
        <end position="810"/>
    </location>
</feature>
<dbReference type="RefSeq" id="XP_064655586.1">
    <property type="nucleotide sequence ID" value="XM_064806260.1"/>
</dbReference>
<feature type="compositionally biased region" description="Low complexity" evidence="1">
    <location>
        <begin position="68"/>
        <end position="80"/>
    </location>
</feature>
<reference evidence="2 3" key="1">
    <citation type="submission" date="2023-08" db="EMBL/GenBank/DDBJ databases">
        <title>Black Yeasts Isolated from many extreme environments.</title>
        <authorList>
            <person name="Coleine C."/>
            <person name="Stajich J.E."/>
            <person name="Selbmann L."/>
        </authorList>
    </citation>
    <scope>NUCLEOTIDE SEQUENCE [LARGE SCALE GENOMIC DNA]</scope>
    <source>
        <strain evidence="2 3">CCFEE 5935</strain>
    </source>
</reference>
<name>A0AAV9P3A3_9PEZI</name>
<feature type="compositionally biased region" description="Acidic residues" evidence="1">
    <location>
        <begin position="582"/>
        <end position="600"/>
    </location>
</feature>
<dbReference type="PRINTS" id="PR00929">
    <property type="entry name" value="ATHOOK"/>
</dbReference>
<feature type="compositionally biased region" description="Polar residues" evidence="1">
    <location>
        <begin position="216"/>
        <end position="232"/>
    </location>
</feature>
<protein>
    <submittedName>
        <fullName evidence="2">Uncharacterized protein</fullName>
    </submittedName>
</protein>
<comment type="caution">
    <text evidence="2">The sequence shown here is derived from an EMBL/GenBank/DDBJ whole genome shotgun (WGS) entry which is preliminary data.</text>
</comment>
<accession>A0AAV9P3A3</accession>
<feature type="compositionally biased region" description="Basic and acidic residues" evidence="1">
    <location>
        <begin position="370"/>
        <end position="383"/>
    </location>
</feature>
<feature type="compositionally biased region" description="Basic and acidic residues" evidence="1">
    <location>
        <begin position="621"/>
        <end position="630"/>
    </location>
</feature>
<dbReference type="EMBL" id="JAVRRT010000016">
    <property type="protein sequence ID" value="KAK5165502.1"/>
    <property type="molecule type" value="Genomic_DNA"/>
</dbReference>
<feature type="compositionally biased region" description="Basic and acidic residues" evidence="1">
    <location>
        <begin position="717"/>
        <end position="727"/>
    </location>
</feature>
<evidence type="ECO:0000313" key="2">
    <source>
        <dbReference type="EMBL" id="KAK5165502.1"/>
    </source>
</evidence>
<evidence type="ECO:0000256" key="1">
    <source>
        <dbReference type="SAM" id="MobiDB-lite"/>
    </source>
</evidence>
<feature type="compositionally biased region" description="Low complexity" evidence="1">
    <location>
        <begin position="653"/>
        <end position="664"/>
    </location>
</feature>
<feature type="compositionally biased region" description="Basic and acidic residues" evidence="1">
    <location>
        <begin position="665"/>
        <end position="677"/>
    </location>
</feature>
<feature type="compositionally biased region" description="Polar residues" evidence="1">
    <location>
        <begin position="328"/>
        <end position="349"/>
    </location>
</feature>
<feature type="compositionally biased region" description="Polar residues" evidence="1">
    <location>
        <begin position="728"/>
        <end position="742"/>
    </location>
</feature>
<feature type="compositionally biased region" description="Basic and acidic residues" evidence="1">
    <location>
        <begin position="415"/>
        <end position="428"/>
    </location>
</feature>
<evidence type="ECO:0000313" key="3">
    <source>
        <dbReference type="Proteomes" id="UP001337655"/>
    </source>
</evidence>
<gene>
    <name evidence="2" type="ORF">LTR77_009031</name>
</gene>
<feature type="compositionally biased region" description="Polar residues" evidence="1">
    <location>
        <begin position="767"/>
        <end position="785"/>
    </location>
</feature>
<dbReference type="GO" id="GO:0003677">
    <property type="term" value="F:DNA binding"/>
    <property type="evidence" value="ECO:0007669"/>
    <property type="project" value="InterPro"/>
</dbReference>
<dbReference type="AlphaFoldDB" id="A0AAV9P3A3"/>
<dbReference type="GeneID" id="89930363"/>
<dbReference type="SMART" id="SM00384">
    <property type="entry name" value="AT_hook"/>
    <property type="match status" value="3"/>
</dbReference>
<feature type="compositionally biased region" description="Polar residues" evidence="1">
    <location>
        <begin position="39"/>
        <end position="48"/>
    </location>
</feature>
<feature type="compositionally biased region" description="Basic residues" evidence="1">
    <location>
        <begin position="603"/>
        <end position="620"/>
    </location>
</feature>
<dbReference type="Proteomes" id="UP001337655">
    <property type="component" value="Unassembled WGS sequence"/>
</dbReference>
<feature type="compositionally biased region" description="Basic and acidic residues" evidence="1">
    <location>
        <begin position="748"/>
        <end position="758"/>
    </location>
</feature>
<feature type="compositionally biased region" description="Low complexity" evidence="1">
    <location>
        <begin position="264"/>
        <end position="275"/>
    </location>
</feature>
<feature type="compositionally biased region" description="Basic and acidic residues" evidence="1">
    <location>
        <begin position="462"/>
        <end position="478"/>
    </location>
</feature>
<organism evidence="2 3">
    <name type="scientific">Saxophila tyrrhenica</name>
    <dbReference type="NCBI Taxonomy" id="1690608"/>
    <lineage>
        <taxon>Eukaryota</taxon>
        <taxon>Fungi</taxon>
        <taxon>Dikarya</taxon>
        <taxon>Ascomycota</taxon>
        <taxon>Pezizomycotina</taxon>
        <taxon>Dothideomycetes</taxon>
        <taxon>Dothideomycetidae</taxon>
        <taxon>Mycosphaerellales</taxon>
        <taxon>Extremaceae</taxon>
        <taxon>Saxophila</taxon>
    </lineage>
</organism>
<proteinExistence type="predicted"/>